<comment type="similarity">
    <text evidence="1">Belongs to the FlgM family.</text>
</comment>
<dbReference type="EMBL" id="JAAOZC010000007">
    <property type="protein sequence ID" value="NIJ08984.1"/>
    <property type="molecule type" value="Genomic_DNA"/>
</dbReference>
<evidence type="ECO:0000256" key="4">
    <source>
        <dbReference type="ARBA" id="ARBA00022795"/>
    </source>
</evidence>
<evidence type="ECO:0000256" key="9">
    <source>
        <dbReference type="SAM" id="MobiDB-lite"/>
    </source>
</evidence>
<organism evidence="11 12">
    <name type="scientific">Sphingomonas vulcanisoli</name>
    <dbReference type="NCBI Taxonomy" id="1658060"/>
    <lineage>
        <taxon>Bacteria</taxon>
        <taxon>Pseudomonadati</taxon>
        <taxon>Pseudomonadota</taxon>
        <taxon>Alphaproteobacteria</taxon>
        <taxon>Sphingomonadales</taxon>
        <taxon>Sphingomonadaceae</taxon>
        <taxon>Sphingomonas</taxon>
    </lineage>
</organism>
<keyword evidence="11" id="KW-0282">Flagellum</keyword>
<keyword evidence="6" id="KW-0804">Transcription</keyword>
<accession>A0ABX0TWA0</accession>
<evidence type="ECO:0000256" key="2">
    <source>
        <dbReference type="ARBA" id="ARBA00017823"/>
    </source>
</evidence>
<feature type="region of interest" description="Disordered" evidence="9">
    <location>
        <begin position="1"/>
        <end position="45"/>
    </location>
</feature>
<keyword evidence="11" id="KW-0966">Cell projection</keyword>
<sequence length="96" mass="9633">MRKDFMMITGIGATGSRPLDQLRTEKPAPKAATLPAASDDADTAPVSTASGLAAAGAPVDLDKVAQIKAGIANGSYKADPEAIAAKMIALDIPAKA</sequence>
<comment type="caution">
    <text evidence="11">The sequence shown here is derived from an EMBL/GenBank/DDBJ whole genome shotgun (WGS) entry which is preliminary data.</text>
</comment>
<feature type="domain" description="Anti-sigma-28 factor FlgM C-terminal" evidence="10">
    <location>
        <begin position="53"/>
        <end position="88"/>
    </location>
</feature>
<comment type="function">
    <text evidence="7">Responsible for the coupling of flagellin expression to flagellar assembly by preventing expression of the flagellin genes when a component of the middle class of proteins is defective. It negatively regulates flagellar genes by inhibiting the activity of FliA by directly binding to FliA.</text>
</comment>
<dbReference type="NCBIfam" id="TIGR03824">
    <property type="entry name" value="FlgM_jcvi"/>
    <property type="match status" value="1"/>
</dbReference>
<evidence type="ECO:0000256" key="6">
    <source>
        <dbReference type="ARBA" id="ARBA00023163"/>
    </source>
</evidence>
<evidence type="ECO:0000313" key="12">
    <source>
        <dbReference type="Proteomes" id="UP000727456"/>
    </source>
</evidence>
<evidence type="ECO:0000256" key="7">
    <source>
        <dbReference type="ARBA" id="ARBA00024739"/>
    </source>
</evidence>
<keyword evidence="5" id="KW-0805">Transcription regulation</keyword>
<evidence type="ECO:0000256" key="3">
    <source>
        <dbReference type="ARBA" id="ARBA00022491"/>
    </source>
</evidence>
<evidence type="ECO:0000256" key="5">
    <source>
        <dbReference type="ARBA" id="ARBA00023015"/>
    </source>
</evidence>
<name>A0ABX0TWA0_9SPHN</name>
<evidence type="ECO:0000313" key="11">
    <source>
        <dbReference type="EMBL" id="NIJ08984.1"/>
    </source>
</evidence>
<keyword evidence="3" id="KW-0678">Repressor</keyword>
<dbReference type="InterPro" id="IPR031316">
    <property type="entry name" value="FlgM_C"/>
</dbReference>
<keyword evidence="11" id="KW-0969">Cilium</keyword>
<dbReference type="InterPro" id="IPR007412">
    <property type="entry name" value="FlgM"/>
</dbReference>
<reference evidence="11 12" key="1">
    <citation type="submission" date="2020-03" db="EMBL/GenBank/DDBJ databases">
        <title>Genomic Encyclopedia of Type Strains, Phase III (KMG-III): the genomes of soil and plant-associated and newly described type strains.</title>
        <authorList>
            <person name="Whitman W."/>
        </authorList>
    </citation>
    <scope>NUCLEOTIDE SEQUENCE [LARGE SCALE GENOMIC DNA]</scope>
    <source>
        <strain evidence="11 12">CECT 8804</strain>
    </source>
</reference>
<dbReference type="Proteomes" id="UP000727456">
    <property type="component" value="Unassembled WGS sequence"/>
</dbReference>
<evidence type="ECO:0000256" key="1">
    <source>
        <dbReference type="ARBA" id="ARBA00005322"/>
    </source>
</evidence>
<dbReference type="Pfam" id="PF04316">
    <property type="entry name" value="FlgM"/>
    <property type="match status" value="1"/>
</dbReference>
<evidence type="ECO:0000256" key="8">
    <source>
        <dbReference type="ARBA" id="ARBA00030117"/>
    </source>
</evidence>
<evidence type="ECO:0000259" key="10">
    <source>
        <dbReference type="Pfam" id="PF04316"/>
    </source>
</evidence>
<dbReference type="SUPFAM" id="SSF101498">
    <property type="entry name" value="Anti-sigma factor FlgM"/>
    <property type="match status" value="1"/>
</dbReference>
<keyword evidence="12" id="KW-1185">Reference proteome</keyword>
<protein>
    <recommendedName>
        <fullName evidence="2">Negative regulator of flagellin synthesis</fullName>
    </recommendedName>
    <alternativeName>
        <fullName evidence="8">Anti-sigma-28 factor</fullName>
    </alternativeName>
</protein>
<dbReference type="InterPro" id="IPR035890">
    <property type="entry name" value="Anti-sigma-28_factor_FlgM_sf"/>
</dbReference>
<keyword evidence="4" id="KW-1005">Bacterial flagellum biogenesis</keyword>
<gene>
    <name evidence="11" type="ORF">FHS31_002614</name>
</gene>
<proteinExistence type="inferred from homology"/>